<comment type="caution">
    <text evidence="2">The sequence shown here is derived from an EMBL/GenBank/DDBJ whole genome shotgun (WGS) entry which is preliminary data.</text>
</comment>
<sequence length="181" mass="19284">MLSWPDRRGAAAQPSPSLPLSSHPLPVPPTLSTPPSSAPPHPEAQSEILSHSLVTSGLIPADIADLLAEVKFARSQCKVRRNTKKVRILTVEEIVASIKEAEDREARTQVHALVQGDREQQLAVTCALPGGSQRSQCPLGVSVLVLPPPVPQPHHPAPLIPTVLGCLPQATHQLLRASLQS</sequence>
<evidence type="ECO:0000256" key="1">
    <source>
        <dbReference type="SAM" id="MobiDB-lite"/>
    </source>
</evidence>
<evidence type="ECO:0000313" key="3">
    <source>
        <dbReference type="Proteomes" id="UP001460270"/>
    </source>
</evidence>
<dbReference type="AlphaFoldDB" id="A0AAW0PSB3"/>
<proteinExistence type="predicted"/>
<keyword evidence="3" id="KW-1185">Reference proteome</keyword>
<reference evidence="3" key="1">
    <citation type="submission" date="2024-04" db="EMBL/GenBank/DDBJ databases">
        <title>Salinicola lusitanus LLJ914,a marine bacterium isolated from the Okinawa Trough.</title>
        <authorList>
            <person name="Li J."/>
        </authorList>
    </citation>
    <scope>NUCLEOTIDE SEQUENCE [LARGE SCALE GENOMIC DNA]</scope>
</reference>
<protein>
    <submittedName>
        <fullName evidence="2">Uncharacterized protein</fullName>
    </submittedName>
</protein>
<accession>A0AAW0PSB3</accession>
<name>A0AAW0PSB3_9GOBI</name>
<gene>
    <name evidence="2" type="ORF">WMY93_001962</name>
</gene>
<dbReference type="EMBL" id="JBBPFD010000002">
    <property type="protein sequence ID" value="KAK7938636.1"/>
    <property type="molecule type" value="Genomic_DNA"/>
</dbReference>
<dbReference type="Proteomes" id="UP001460270">
    <property type="component" value="Unassembled WGS sequence"/>
</dbReference>
<evidence type="ECO:0000313" key="2">
    <source>
        <dbReference type="EMBL" id="KAK7938636.1"/>
    </source>
</evidence>
<organism evidence="2 3">
    <name type="scientific">Mugilogobius chulae</name>
    <name type="common">yellowstripe goby</name>
    <dbReference type="NCBI Taxonomy" id="88201"/>
    <lineage>
        <taxon>Eukaryota</taxon>
        <taxon>Metazoa</taxon>
        <taxon>Chordata</taxon>
        <taxon>Craniata</taxon>
        <taxon>Vertebrata</taxon>
        <taxon>Euteleostomi</taxon>
        <taxon>Actinopterygii</taxon>
        <taxon>Neopterygii</taxon>
        <taxon>Teleostei</taxon>
        <taxon>Neoteleostei</taxon>
        <taxon>Acanthomorphata</taxon>
        <taxon>Gobiaria</taxon>
        <taxon>Gobiiformes</taxon>
        <taxon>Gobioidei</taxon>
        <taxon>Gobiidae</taxon>
        <taxon>Gobionellinae</taxon>
        <taxon>Mugilogobius</taxon>
    </lineage>
</organism>
<feature type="region of interest" description="Disordered" evidence="1">
    <location>
        <begin position="1"/>
        <end position="46"/>
    </location>
</feature>
<feature type="compositionally biased region" description="Low complexity" evidence="1">
    <location>
        <begin position="10"/>
        <end position="24"/>
    </location>
</feature>
<feature type="compositionally biased region" description="Pro residues" evidence="1">
    <location>
        <begin position="25"/>
        <end position="42"/>
    </location>
</feature>